<evidence type="ECO:0000313" key="2">
    <source>
        <dbReference type="EMBL" id="MBW94426.1"/>
    </source>
</evidence>
<proteinExistence type="predicted"/>
<dbReference type="InterPro" id="IPR045098">
    <property type="entry name" value="Fyv10_fam"/>
</dbReference>
<dbReference type="EMBL" id="GGEC01013941">
    <property type="protein sequence ID" value="MBW94424.1"/>
    <property type="molecule type" value="Transcribed_RNA"/>
</dbReference>
<dbReference type="GO" id="GO:0004842">
    <property type="term" value="F:ubiquitin-protein transferase activity"/>
    <property type="evidence" value="ECO:0007669"/>
    <property type="project" value="InterPro"/>
</dbReference>
<reference evidence="2" key="1">
    <citation type="submission" date="2018-02" db="EMBL/GenBank/DDBJ databases">
        <title>Rhizophora mucronata_Transcriptome.</title>
        <authorList>
            <person name="Meera S.P."/>
            <person name="Sreeshan A."/>
            <person name="Augustine A."/>
        </authorList>
    </citation>
    <scope>NUCLEOTIDE SEQUENCE</scope>
    <source>
        <tissue evidence="2">Leaf</tissue>
    </source>
</reference>
<dbReference type="Pfam" id="PF10607">
    <property type="entry name" value="CTLH"/>
    <property type="match status" value="1"/>
</dbReference>
<dbReference type="GO" id="GO:0005737">
    <property type="term" value="C:cytoplasm"/>
    <property type="evidence" value="ECO:0007669"/>
    <property type="project" value="TreeGrafter"/>
</dbReference>
<accession>A0A2P2JLS2</accession>
<dbReference type="PANTHER" id="PTHR12170:SF2">
    <property type="entry name" value="E3 UBIQUITIN-PROTEIN TRANSFERASE MAEA"/>
    <property type="match status" value="1"/>
</dbReference>
<dbReference type="InterPro" id="IPR024964">
    <property type="entry name" value="CTLH/CRA"/>
</dbReference>
<dbReference type="EMBL" id="GGEC01013943">
    <property type="protein sequence ID" value="MBW94426.1"/>
    <property type="molecule type" value="Transcribed_RNA"/>
</dbReference>
<dbReference type="GO" id="GO:0034657">
    <property type="term" value="C:GID complex"/>
    <property type="evidence" value="ECO:0007669"/>
    <property type="project" value="TreeGrafter"/>
</dbReference>
<dbReference type="InterPro" id="IPR006595">
    <property type="entry name" value="CTLH_C"/>
</dbReference>
<dbReference type="PANTHER" id="PTHR12170">
    <property type="entry name" value="MACROPHAGE ERYTHROBLAST ATTACHER-RELATED"/>
    <property type="match status" value="1"/>
</dbReference>
<evidence type="ECO:0000259" key="1">
    <source>
        <dbReference type="PROSITE" id="PS50897"/>
    </source>
</evidence>
<dbReference type="AlphaFoldDB" id="A0A2P2JLS2"/>
<organism evidence="2">
    <name type="scientific">Rhizophora mucronata</name>
    <name type="common">Asiatic mangrove</name>
    <dbReference type="NCBI Taxonomy" id="61149"/>
    <lineage>
        <taxon>Eukaryota</taxon>
        <taxon>Viridiplantae</taxon>
        <taxon>Streptophyta</taxon>
        <taxon>Embryophyta</taxon>
        <taxon>Tracheophyta</taxon>
        <taxon>Spermatophyta</taxon>
        <taxon>Magnoliopsida</taxon>
        <taxon>eudicotyledons</taxon>
        <taxon>Gunneridae</taxon>
        <taxon>Pentapetalae</taxon>
        <taxon>rosids</taxon>
        <taxon>fabids</taxon>
        <taxon>Malpighiales</taxon>
        <taxon>Rhizophoraceae</taxon>
        <taxon>Rhizophora</taxon>
    </lineage>
</organism>
<name>A0A2P2JLS2_RHIMU</name>
<sequence>MQQHDLVDIDVFQDAKKVIDALRNRDVAPASAWWADNKSRLKKSKSKFEFQLKLQEFIELV</sequence>
<protein>
    <submittedName>
        <fullName evidence="2">Macrophage erythroblast attacher</fullName>
    </submittedName>
</protein>
<dbReference type="GO" id="GO:0043161">
    <property type="term" value="P:proteasome-mediated ubiquitin-dependent protein catabolic process"/>
    <property type="evidence" value="ECO:0007669"/>
    <property type="project" value="InterPro"/>
</dbReference>
<feature type="domain" description="CTLH" evidence="1">
    <location>
        <begin position="11"/>
        <end position="61"/>
    </location>
</feature>
<dbReference type="PROSITE" id="PS50897">
    <property type="entry name" value="CTLH"/>
    <property type="match status" value="1"/>
</dbReference>
<dbReference type="SMART" id="SM00668">
    <property type="entry name" value="CTLH"/>
    <property type="match status" value="1"/>
</dbReference>
<dbReference type="GO" id="GO:0005634">
    <property type="term" value="C:nucleus"/>
    <property type="evidence" value="ECO:0007669"/>
    <property type="project" value="TreeGrafter"/>
</dbReference>